<organism evidence="1">
    <name type="scientific">Tanacetum cinerariifolium</name>
    <name type="common">Dalmatian daisy</name>
    <name type="synonym">Chrysanthemum cinerariifolium</name>
    <dbReference type="NCBI Taxonomy" id="118510"/>
    <lineage>
        <taxon>Eukaryota</taxon>
        <taxon>Viridiplantae</taxon>
        <taxon>Streptophyta</taxon>
        <taxon>Embryophyta</taxon>
        <taxon>Tracheophyta</taxon>
        <taxon>Spermatophyta</taxon>
        <taxon>Magnoliopsida</taxon>
        <taxon>eudicotyledons</taxon>
        <taxon>Gunneridae</taxon>
        <taxon>Pentapetalae</taxon>
        <taxon>asterids</taxon>
        <taxon>campanulids</taxon>
        <taxon>Asterales</taxon>
        <taxon>Asteraceae</taxon>
        <taxon>Asteroideae</taxon>
        <taxon>Anthemideae</taxon>
        <taxon>Anthemidinae</taxon>
        <taxon>Tanacetum</taxon>
    </lineage>
</organism>
<protein>
    <submittedName>
        <fullName evidence="1">Uncharacterized protein</fullName>
    </submittedName>
</protein>
<dbReference type="AlphaFoldDB" id="A0A699R704"/>
<name>A0A699R704_TANCI</name>
<sequence>MDTCVALTRRVEHLEFDKVAQALENTKLKRRVKKQERNNEVRVLKLRRLQRVGTSQRVETSDETVMDDVSNQGRMIVEVDADADVVLEDVKEAADKAKEVAEDAKVDESV</sequence>
<comment type="caution">
    <text evidence="1">The sequence shown here is derived from an EMBL/GenBank/DDBJ whole genome shotgun (WGS) entry which is preliminary data.</text>
</comment>
<feature type="non-terminal residue" evidence="1">
    <location>
        <position position="110"/>
    </location>
</feature>
<evidence type="ECO:0000313" key="1">
    <source>
        <dbReference type="EMBL" id="GFC83059.1"/>
    </source>
</evidence>
<gene>
    <name evidence="1" type="ORF">Tci_855029</name>
</gene>
<proteinExistence type="predicted"/>
<reference evidence="1" key="1">
    <citation type="journal article" date="2019" name="Sci. Rep.">
        <title>Draft genome of Tanacetum cinerariifolium, the natural source of mosquito coil.</title>
        <authorList>
            <person name="Yamashiro T."/>
            <person name="Shiraishi A."/>
            <person name="Satake H."/>
            <person name="Nakayama K."/>
        </authorList>
    </citation>
    <scope>NUCLEOTIDE SEQUENCE</scope>
</reference>
<dbReference type="EMBL" id="BKCJ011087597">
    <property type="protein sequence ID" value="GFC83059.1"/>
    <property type="molecule type" value="Genomic_DNA"/>
</dbReference>
<accession>A0A699R704</accession>